<dbReference type="AlphaFoldDB" id="A0A4Y2CRN6"/>
<proteinExistence type="predicted"/>
<accession>A0A4Y2CRN6</accession>
<dbReference type="EMBL" id="BGPR01000230">
    <property type="protein sequence ID" value="GBM06534.1"/>
    <property type="molecule type" value="Genomic_DNA"/>
</dbReference>
<evidence type="ECO:0000313" key="3">
    <source>
        <dbReference type="Proteomes" id="UP000499080"/>
    </source>
</evidence>
<feature type="compositionally biased region" description="Basic and acidic residues" evidence="1">
    <location>
        <begin position="15"/>
        <end position="32"/>
    </location>
</feature>
<name>A0A4Y2CRN6_ARAVE</name>
<dbReference type="OrthoDB" id="10447101at2759"/>
<feature type="region of interest" description="Disordered" evidence="1">
    <location>
        <begin position="1"/>
        <end position="32"/>
    </location>
</feature>
<reference evidence="2 3" key="1">
    <citation type="journal article" date="2019" name="Sci. Rep.">
        <title>Orb-weaving spider Araneus ventricosus genome elucidates the spidroin gene catalogue.</title>
        <authorList>
            <person name="Kono N."/>
            <person name="Nakamura H."/>
            <person name="Ohtoshi R."/>
            <person name="Moran D.A.P."/>
            <person name="Shinohara A."/>
            <person name="Yoshida Y."/>
            <person name="Fujiwara M."/>
            <person name="Mori M."/>
            <person name="Tomita M."/>
            <person name="Arakawa K."/>
        </authorList>
    </citation>
    <scope>NUCLEOTIDE SEQUENCE [LARGE SCALE GENOMIC DNA]</scope>
</reference>
<gene>
    <name evidence="2" type="ORF">AVEN_150369_1</name>
</gene>
<organism evidence="2 3">
    <name type="scientific">Araneus ventricosus</name>
    <name type="common">Orbweaver spider</name>
    <name type="synonym">Epeira ventricosa</name>
    <dbReference type="NCBI Taxonomy" id="182803"/>
    <lineage>
        <taxon>Eukaryota</taxon>
        <taxon>Metazoa</taxon>
        <taxon>Ecdysozoa</taxon>
        <taxon>Arthropoda</taxon>
        <taxon>Chelicerata</taxon>
        <taxon>Arachnida</taxon>
        <taxon>Araneae</taxon>
        <taxon>Araneomorphae</taxon>
        <taxon>Entelegynae</taxon>
        <taxon>Araneoidea</taxon>
        <taxon>Araneidae</taxon>
        <taxon>Araneus</taxon>
    </lineage>
</organism>
<dbReference type="Proteomes" id="UP000499080">
    <property type="component" value="Unassembled WGS sequence"/>
</dbReference>
<keyword evidence="3" id="KW-1185">Reference proteome</keyword>
<comment type="caution">
    <text evidence="2">The sequence shown here is derived from an EMBL/GenBank/DDBJ whole genome shotgun (WGS) entry which is preliminary data.</text>
</comment>
<evidence type="ECO:0000256" key="1">
    <source>
        <dbReference type="SAM" id="MobiDB-lite"/>
    </source>
</evidence>
<sequence>MQASFPQEHFPSLPSDRRTKIRRNEEKKKEETCSSLDHQNQIWATIKNGKEGRKRCRFSRSGRWQEKGAGQLSLLRTNRQVPLSILFTCQVIEPGRTSAVRTCPAPLYLQVKSRRDCTMTKKPVAFHQSCWTAQFFPNQFSDLEGVPLES</sequence>
<protein>
    <submittedName>
        <fullName evidence="2">Uncharacterized protein</fullName>
    </submittedName>
</protein>
<evidence type="ECO:0000313" key="2">
    <source>
        <dbReference type="EMBL" id="GBM06534.1"/>
    </source>
</evidence>